<proteinExistence type="predicted"/>
<dbReference type="EMBL" id="LR743508">
    <property type="protein sequence ID" value="CAA2109751.1"/>
    <property type="molecule type" value="Genomic_DNA"/>
</dbReference>
<gene>
    <name evidence="3" type="ORF">VVAX_06023</name>
</gene>
<name>A0A679JL92_VARPD</name>
<dbReference type="Pfam" id="PF08667">
    <property type="entry name" value="BetR"/>
    <property type="match status" value="1"/>
</dbReference>
<evidence type="ECO:0000259" key="2">
    <source>
        <dbReference type="PROSITE" id="PS50110"/>
    </source>
</evidence>
<dbReference type="PROSITE" id="PS50110">
    <property type="entry name" value="RESPONSE_REGULATORY"/>
    <property type="match status" value="1"/>
</dbReference>
<evidence type="ECO:0000313" key="3">
    <source>
        <dbReference type="EMBL" id="CAA2109751.1"/>
    </source>
</evidence>
<reference evidence="3" key="1">
    <citation type="submission" date="2019-12" db="EMBL/GenBank/DDBJ databases">
        <authorList>
            <person name="Cremers G."/>
        </authorList>
    </citation>
    <scope>NUCLEOTIDE SEQUENCE</scope>
    <source>
        <strain evidence="3">Vvax</strain>
    </source>
</reference>
<dbReference type="GO" id="GO:0000160">
    <property type="term" value="P:phosphorelay signal transduction system"/>
    <property type="evidence" value="ECO:0007669"/>
    <property type="project" value="InterPro"/>
</dbReference>
<dbReference type="SUPFAM" id="SSF52172">
    <property type="entry name" value="CheY-like"/>
    <property type="match status" value="1"/>
</dbReference>
<feature type="domain" description="Response regulatory" evidence="2">
    <location>
        <begin position="162"/>
        <end position="281"/>
    </location>
</feature>
<accession>A0A679JL92</accession>
<dbReference type="AlphaFoldDB" id="A0A679JL92"/>
<sequence length="284" mass="30634">MSAEKSADEDSAMSRGAHAVRALLERHGIAKHRHSAFIGEFFALSRAAAHQRISRSTAWTLEELSALGAHFGETLGHVVAPLEDSSSESSLQSFRATLCLGASSIPCRIWLRPDNAAAPGDAFVALRTGNEHLVMPAGSTPDAHALRIARLEVDQKLSPHHRIALWTKNSRAGKKLCAQLENAGLEPYQFSVGSAFLDAARREPFDGYVIDWPIPESDTASVHAALSERRSPSAVVLICPPLRDDPRAVAELAETITSFKAQFLEKPVQAALLVSALSIRVPVV</sequence>
<dbReference type="RefSeq" id="WP_339093745.1">
    <property type="nucleotide sequence ID" value="NZ_LR743508.1"/>
</dbReference>
<feature type="modified residue" description="4-aspartylphosphate" evidence="1">
    <location>
        <position position="211"/>
    </location>
</feature>
<dbReference type="InterPro" id="IPR013975">
    <property type="entry name" value="Tscrpt_reg_BetR_N"/>
</dbReference>
<organism evidence="3">
    <name type="scientific">Variovorax paradoxus</name>
    <dbReference type="NCBI Taxonomy" id="34073"/>
    <lineage>
        <taxon>Bacteria</taxon>
        <taxon>Pseudomonadati</taxon>
        <taxon>Pseudomonadota</taxon>
        <taxon>Betaproteobacteria</taxon>
        <taxon>Burkholderiales</taxon>
        <taxon>Comamonadaceae</taxon>
        <taxon>Variovorax</taxon>
    </lineage>
</organism>
<dbReference type="InterPro" id="IPR011006">
    <property type="entry name" value="CheY-like_superfamily"/>
</dbReference>
<dbReference type="InterPro" id="IPR001789">
    <property type="entry name" value="Sig_transdc_resp-reg_receiver"/>
</dbReference>
<dbReference type="Gene3D" id="3.40.50.2300">
    <property type="match status" value="1"/>
</dbReference>
<keyword evidence="1" id="KW-0597">Phosphoprotein</keyword>
<protein>
    <recommendedName>
        <fullName evidence="2">Response regulatory domain-containing protein</fullName>
    </recommendedName>
</protein>
<evidence type="ECO:0000256" key="1">
    <source>
        <dbReference type="PROSITE-ProRule" id="PRU00169"/>
    </source>
</evidence>